<keyword evidence="1" id="KW-0328">Glycosyltransferase</keyword>
<organism evidence="1 2">
    <name type="scientific">Yoonia algicola</name>
    <dbReference type="NCBI Taxonomy" id="3137368"/>
    <lineage>
        <taxon>Bacteria</taxon>
        <taxon>Pseudomonadati</taxon>
        <taxon>Pseudomonadota</taxon>
        <taxon>Alphaproteobacteria</taxon>
        <taxon>Rhodobacterales</taxon>
        <taxon>Paracoccaceae</taxon>
        <taxon>Yoonia</taxon>
    </lineage>
</organism>
<dbReference type="KEGG" id="yag:AABB28_14025"/>
<dbReference type="InterPro" id="IPR029044">
    <property type="entry name" value="Nucleotide-diphossugar_trans"/>
</dbReference>
<sequence>MDLWHAYRLRWKRRRFLFRIWRKHNEIAAAVDRTDRIQRGAILAFVTVRNEIIRLPYFLDHYRKLGVDHFLFVDNDSDDGTAEYLAQQPDVSIWTTKHSYRLARFGMDWLGWLQWQYGNGHWCLTVDADELLIYPDHDVRDLKALTAWLDSHGHASFGAVMLDIYPKGPVEDAFYEPGDDPTKTLTWFDAGNYRHQVHRYYGNLWVQGGVRDRMFFADEPTRAPTLNKTPLVRWSWRYAYVSSTHQILPTRLHDVFDFEGDSKASGVLLHTKFLPMIGAKSAEELVRGQHFQNTALYQAYHQQLTKNPDFWHEGSCRFDGAAQLVELGLMSKGRWV</sequence>
<dbReference type="SUPFAM" id="SSF53448">
    <property type="entry name" value="Nucleotide-diphospho-sugar transferases"/>
    <property type="match status" value="1"/>
</dbReference>
<name>A0AAN0MEC9_9RHOB</name>
<dbReference type="AlphaFoldDB" id="A0AAN0MEC9"/>
<dbReference type="Proteomes" id="UP001451782">
    <property type="component" value="Chromosome"/>
</dbReference>
<reference evidence="1 2" key="1">
    <citation type="submission" date="2024-04" db="EMBL/GenBank/DDBJ databases">
        <title>Phylogenomic analyses of a clade within the roseobacter group suggest taxonomic reassignments of species of the genera Aestuariivita, Citreicella, Loktanella, Nautella, Pelagibaca, Ruegeria, Thalassobius, Thiobacimonas and Tropicibacter, and the proposal o.</title>
        <authorList>
            <person name="Jeon C.O."/>
        </authorList>
    </citation>
    <scope>NUCLEOTIDE SEQUENCE [LARGE SCALE GENOMIC DNA]</scope>
    <source>
        <strain evidence="1 2">G8-12</strain>
    </source>
</reference>
<evidence type="ECO:0000313" key="2">
    <source>
        <dbReference type="Proteomes" id="UP001451782"/>
    </source>
</evidence>
<dbReference type="RefSeq" id="WP_342069370.1">
    <property type="nucleotide sequence ID" value="NZ_CP151762.1"/>
</dbReference>
<dbReference type="GO" id="GO:0016757">
    <property type="term" value="F:glycosyltransferase activity"/>
    <property type="evidence" value="ECO:0007669"/>
    <property type="project" value="UniProtKB-KW"/>
</dbReference>
<gene>
    <name evidence="1" type="ORF">AABB28_14025</name>
</gene>
<evidence type="ECO:0000313" key="1">
    <source>
        <dbReference type="EMBL" id="WZU62973.1"/>
    </source>
</evidence>
<dbReference type="Pfam" id="PF13704">
    <property type="entry name" value="Glyco_tranf_2_4"/>
    <property type="match status" value="1"/>
</dbReference>
<keyword evidence="1" id="KW-0808">Transferase</keyword>
<proteinExistence type="predicted"/>
<dbReference type="EMBL" id="CP151762">
    <property type="protein sequence ID" value="WZU62973.1"/>
    <property type="molecule type" value="Genomic_DNA"/>
</dbReference>
<accession>A0AAN0MEC9</accession>
<dbReference type="EC" id="2.4.-.-" evidence="1"/>
<protein>
    <submittedName>
        <fullName evidence="1">Glycosyltransferase family 2 protein</fullName>
        <ecNumber evidence="1">2.4.-.-</ecNumber>
    </submittedName>
</protein>
<keyword evidence="2" id="KW-1185">Reference proteome</keyword>